<reference evidence="12 13" key="1">
    <citation type="submission" date="2015-08" db="EMBL/GenBank/DDBJ databases">
        <title>Next Generation Sequencing and Analysis of the Genome of Puccinia sorghi L Schw, the Causal Agent of Maize Common Rust.</title>
        <authorList>
            <person name="Rochi L."/>
            <person name="Burguener G."/>
            <person name="Darino M."/>
            <person name="Turjanski A."/>
            <person name="Kreff E."/>
            <person name="Dieguez M.J."/>
            <person name="Sacco F."/>
        </authorList>
    </citation>
    <scope>NUCLEOTIDE SEQUENCE [LARGE SCALE GENOMIC DNA]</scope>
    <source>
        <strain evidence="12 13">RO10H11247</strain>
    </source>
</reference>
<keyword evidence="4" id="KW-1017">Isopeptide bond</keyword>
<keyword evidence="6" id="KW-0832">Ubl conjugation</keyword>
<evidence type="ECO:0000256" key="6">
    <source>
        <dbReference type="ARBA" id="ARBA00022843"/>
    </source>
</evidence>
<feature type="region of interest" description="Disordered" evidence="10">
    <location>
        <begin position="685"/>
        <end position="750"/>
    </location>
</feature>
<dbReference type="STRING" id="27349.A0A0L6URX2"/>
<dbReference type="OrthoDB" id="2501489at2759"/>
<evidence type="ECO:0000256" key="5">
    <source>
        <dbReference type="ARBA" id="ARBA00022553"/>
    </source>
</evidence>
<keyword evidence="9" id="KW-0539">Nucleus</keyword>
<feature type="compositionally biased region" description="Basic residues" evidence="10">
    <location>
        <begin position="695"/>
        <end position="704"/>
    </location>
</feature>
<keyword evidence="5" id="KW-0597">Phosphoprotein</keyword>
<gene>
    <name evidence="12" type="ORF">VP01_400g10</name>
</gene>
<evidence type="ECO:0000256" key="4">
    <source>
        <dbReference type="ARBA" id="ARBA00022499"/>
    </source>
</evidence>
<feature type="compositionally biased region" description="Polar residues" evidence="10">
    <location>
        <begin position="840"/>
        <end position="853"/>
    </location>
</feature>
<dbReference type="Pfam" id="PF10497">
    <property type="entry name" value="zf-4CXXC_R1"/>
    <property type="match status" value="1"/>
</dbReference>
<feature type="domain" description="Zinc-finger" evidence="11">
    <location>
        <begin position="527"/>
        <end position="608"/>
    </location>
</feature>
<proteinExistence type="predicted"/>
<keyword evidence="7" id="KW-0805">Transcription regulation</keyword>
<keyword evidence="8" id="KW-0804">Transcription</keyword>
<comment type="subcellular location">
    <subcellularLocation>
        <location evidence="2">Cytoplasm</location>
    </subcellularLocation>
    <subcellularLocation>
        <location evidence="1">Nucleus</location>
    </subcellularLocation>
</comment>
<evidence type="ECO:0000256" key="8">
    <source>
        <dbReference type="ARBA" id="ARBA00023163"/>
    </source>
</evidence>
<evidence type="ECO:0000313" key="13">
    <source>
        <dbReference type="Proteomes" id="UP000037035"/>
    </source>
</evidence>
<feature type="compositionally biased region" description="Low complexity" evidence="10">
    <location>
        <begin position="397"/>
        <end position="414"/>
    </location>
</feature>
<dbReference type="GO" id="GO:0005634">
    <property type="term" value="C:nucleus"/>
    <property type="evidence" value="ECO:0007669"/>
    <property type="project" value="UniProtKB-SubCell"/>
</dbReference>
<evidence type="ECO:0000256" key="1">
    <source>
        <dbReference type="ARBA" id="ARBA00004123"/>
    </source>
</evidence>
<dbReference type="AlphaFoldDB" id="A0A0L6URX2"/>
<feature type="region of interest" description="Disordered" evidence="10">
    <location>
        <begin position="637"/>
        <end position="667"/>
    </location>
</feature>
<dbReference type="PANTHER" id="PTHR31169">
    <property type="entry name" value="OS05G0300700 PROTEIN"/>
    <property type="match status" value="1"/>
</dbReference>
<protein>
    <recommendedName>
        <fullName evidence="11">Zinc-finger domain-containing protein</fullName>
    </recommendedName>
</protein>
<feature type="region of interest" description="Disordered" evidence="10">
    <location>
        <begin position="312"/>
        <end position="346"/>
    </location>
</feature>
<dbReference type="InterPro" id="IPR040221">
    <property type="entry name" value="CDCA7/CDA7L"/>
</dbReference>
<accession>A0A0L6URX2</accession>
<dbReference type="VEuPathDB" id="FungiDB:VP01_400g10"/>
<dbReference type="PANTHER" id="PTHR31169:SF8">
    <property type="entry name" value="ZINC-FINGER DOMAIN OF MONOAMINE-OXIDASE A REPRESSOR R1 PROTEIN"/>
    <property type="match status" value="1"/>
</dbReference>
<feature type="compositionally biased region" description="Low complexity" evidence="10">
    <location>
        <begin position="718"/>
        <end position="729"/>
    </location>
</feature>
<dbReference type="GO" id="GO:0005737">
    <property type="term" value="C:cytoplasm"/>
    <property type="evidence" value="ECO:0007669"/>
    <property type="project" value="UniProtKB-SubCell"/>
</dbReference>
<name>A0A0L6URX2_9BASI</name>
<feature type="compositionally biased region" description="Polar residues" evidence="10">
    <location>
        <begin position="314"/>
        <end position="335"/>
    </location>
</feature>
<feature type="compositionally biased region" description="Polar residues" evidence="10">
    <location>
        <begin position="415"/>
        <end position="424"/>
    </location>
</feature>
<comment type="caution">
    <text evidence="12">The sequence shown here is derived from an EMBL/GenBank/DDBJ whole genome shotgun (WGS) entry which is preliminary data.</text>
</comment>
<dbReference type="Proteomes" id="UP000037035">
    <property type="component" value="Unassembled WGS sequence"/>
</dbReference>
<feature type="region of interest" description="Disordered" evidence="10">
    <location>
        <begin position="395"/>
        <end position="505"/>
    </location>
</feature>
<evidence type="ECO:0000256" key="3">
    <source>
        <dbReference type="ARBA" id="ARBA00022490"/>
    </source>
</evidence>
<dbReference type="GO" id="GO:0006355">
    <property type="term" value="P:regulation of DNA-templated transcription"/>
    <property type="evidence" value="ECO:0007669"/>
    <property type="project" value="InterPro"/>
</dbReference>
<sequence>MLIVQTTAQIKHNPGVYTSSPELLLTLPHFLQSVISNSLPPPKQLHSPSQSSIPPICDPTNLTSQDDSCADRSLLVGYHPVMWNVDPSANTQQTTLDNQPTLNSPTQTFQKSMLPDAQPIKLETPSTPFDHPKTNSPTAHIPLSHPRSVCHPSVYRSRRRFFSPPFKPFGSRHSETDEDSITPLNSHINHPSMVSSDLTSAQFLNPSNADAMVLSASQSPLLPIKASGSNIPRSGSIFASFGGDLADDPGAEVVESYVLDSDVEMQDAPSLKRPRRKGDKAHREKNIDPLAASQSSMSNLFNPSNLPRAVTFAPSPTSCRAHTQPNQLLESSSSDFLKPASEDDEDMEMTVAPKAKLHINGNGRAATFFYTIALLDSQARRALLNNGITGLGWSAGESTSEPIPSSSTAIITSPQLRSTRRQTPSNPPSPTRLGGSNSPGSVEHENEQTAGPYHETQPGIEPMKKSKTKSSLNSSRPKRPKPPPSTDPSAAPNTEATPADGTCKVEVKRRIATLLPATEPDESGQYESSTCHQCRVKTTRPKMICDQSQDPNCVVRVCHTCLMVRTVYDDMPELRPPIFQFVPGGTMLCVKCRDICPCASCRRRRGEKEQCRRGLGSGLKGFYGLTPEEREQALLRKKEKQEAARMKKESRPPAEKKTPSTAIRREVASIRTAYDDDEHGRLEHWAPLPVFPPLPKRRKKKRKRIEIMEGARLDSQATDTDSNSSCSDSESYDDTDSDSRSFSSGSSYHSGAPARVVLGPETFQLPLSSNTLNTVPLLTKSWQTNFSHPLKSDHSSFSNQVFKSASRKSRGHKAPVVWIKNGAIVQARKPPTTEFMQRLAQEQQGRSGSNPNSPGDEESIEPSISNHSILPSSSSQPNLLNGSIDVSDMQGLDNGLDICESNLADDKTSNRDIHGDSKFPKLNGNSGEI</sequence>
<evidence type="ECO:0000259" key="11">
    <source>
        <dbReference type="Pfam" id="PF10497"/>
    </source>
</evidence>
<feature type="region of interest" description="Disordered" evidence="10">
    <location>
        <begin position="264"/>
        <end position="284"/>
    </location>
</feature>
<evidence type="ECO:0000256" key="9">
    <source>
        <dbReference type="ARBA" id="ARBA00023242"/>
    </source>
</evidence>
<feature type="compositionally biased region" description="Low complexity" evidence="10">
    <location>
        <begin position="862"/>
        <end position="883"/>
    </location>
</feature>
<dbReference type="EMBL" id="LAVV01009069">
    <property type="protein sequence ID" value="KNZ51286.1"/>
    <property type="molecule type" value="Genomic_DNA"/>
</dbReference>
<keyword evidence="3" id="KW-0963">Cytoplasm</keyword>
<evidence type="ECO:0000256" key="2">
    <source>
        <dbReference type="ARBA" id="ARBA00004496"/>
    </source>
</evidence>
<keyword evidence="13" id="KW-1185">Reference proteome</keyword>
<dbReference type="InterPro" id="IPR018866">
    <property type="entry name" value="Znf-4CXXC_R1"/>
</dbReference>
<organism evidence="12 13">
    <name type="scientific">Puccinia sorghi</name>
    <dbReference type="NCBI Taxonomy" id="27349"/>
    <lineage>
        <taxon>Eukaryota</taxon>
        <taxon>Fungi</taxon>
        <taxon>Dikarya</taxon>
        <taxon>Basidiomycota</taxon>
        <taxon>Pucciniomycotina</taxon>
        <taxon>Pucciniomycetes</taxon>
        <taxon>Pucciniales</taxon>
        <taxon>Pucciniaceae</taxon>
        <taxon>Puccinia</taxon>
    </lineage>
</organism>
<evidence type="ECO:0000256" key="10">
    <source>
        <dbReference type="SAM" id="MobiDB-lite"/>
    </source>
</evidence>
<feature type="compositionally biased region" description="Basic and acidic residues" evidence="10">
    <location>
        <begin position="904"/>
        <end position="919"/>
    </location>
</feature>
<evidence type="ECO:0000313" key="12">
    <source>
        <dbReference type="EMBL" id="KNZ51286.1"/>
    </source>
</evidence>
<feature type="region of interest" description="Disordered" evidence="10">
    <location>
        <begin position="166"/>
        <end position="188"/>
    </location>
</feature>
<feature type="region of interest" description="Disordered" evidence="10">
    <location>
        <begin position="839"/>
        <end position="929"/>
    </location>
</feature>
<evidence type="ECO:0000256" key="7">
    <source>
        <dbReference type="ARBA" id="ARBA00023015"/>
    </source>
</evidence>